<reference evidence="2 3" key="1">
    <citation type="journal article" date="2016" name="Mol. Biol. Evol.">
        <title>Comparative Genomics of Early-Diverging Mushroom-Forming Fungi Provides Insights into the Origins of Lignocellulose Decay Capabilities.</title>
        <authorList>
            <person name="Nagy L.G."/>
            <person name="Riley R."/>
            <person name="Tritt A."/>
            <person name="Adam C."/>
            <person name="Daum C."/>
            <person name="Floudas D."/>
            <person name="Sun H."/>
            <person name="Yadav J.S."/>
            <person name="Pangilinan J."/>
            <person name="Larsson K.H."/>
            <person name="Matsuura K."/>
            <person name="Barry K."/>
            <person name="Labutti K."/>
            <person name="Kuo R."/>
            <person name="Ohm R.A."/>
            <person name="Bhattacharya S.S."/>
            <person name="Shirouzu T."/>
            <person name="Yoshinaga Y."/>
            <person name="Martin F.M."/>
            <person name="Grigoriev I.V."/>
            <person name="Hibbett D.S."/>
        </authorList>
    </citation>
    <scope>NUCLEOTIDE SEQUENCE [LARGE SCALE GENOMIC DNA]</scope>
    <source>
        <strain evidence="2 3">HHB9708</strain>
    </source>
</reference>
<keyword evidence="3" id="KW-1185">Reference proteome</keyword>
<name>A0A164M3B1_9AGAM</name>
<dbReference type="Proteomes" id="UP000076722">
    <property type="component" value="Unassembled WGS sequence"/>
</dbReference>
<organism evidence="2 3">
    <name type="scientific">Sistotremastrum niveocremeum HHB9708</name>
    <dbReference type="NCBI Taxonomy" id="1314777"/>
    <lineage>
        <taxon>Eukaryota</taxon>
        <taxon>Fungi</taxon>
        <taxon>Dikarya</taxon>
        <taxon>Basidiomycota</taxon>
        <taxon>Agaricomycotina</taxon>
        <taxon>Agaricomycetes</taxon>
        <taxon>Sistotremastrales</taxon>
        <taxon>Sistotremastraceae</taxon>
        <taxon>Sertulicium</taxon>
        <taxon>Sertulicium niveocremeum</taxon>
    </lineage>
</organism>
<dbReference type="InterPro" id="IPR025476">
    <property type="entry name" value="Helitron_helicase-like"/>
</dbReference>
<proteinExistence type="predicted"/>
<gene>
    <name evidence="2" type="ORF">SISNIDRAFT_421053</name>
</gene>
<sequence length="269" mass="30452">MNAKNPVGGARFFDFVVKAFIKHILGFGSDHRGIFGDVSAFYGTVEQQDRLTLHLHILIWITRSLSPQEIREKLADNDEAFQTALIKYLEDCHKGGFFGGSAEDIQFDVAQEQTMDNDYIIPMDQLPKAMPVECQSHCGRCTECLETNKFLDQYKKTVDDILMRTNTHKCSPLTCKKQTEYCKARFPRAIIESTTVDPETGHLTMRHQEEYLNTVSPILTYLLRCNSDVTSLLSGTAIKAVVAYVCDYISKSPLKTNSMLQLISDIYAK</sequence>
<accession>A0A164M3B1</accession>
<evidence type="ECO:0000259" key="1">
    <source>
        <dbReference type="Pfam" id="PF14214"/>
    </source>
</evidence>
<dbReference type="EMBL" id="KV419566">
    <property type="protein sequence ID" value="KZS86311.1"/>
    <property type="molecule type" value="Genomic_DNA"/>
</dbReference>
<dbReference type="Pfam" id="PF14214">
    <property type="entry name" value="Helitron_like_N"/>
    <property type="match status" value="1"/>
</dbReference>
<dbReference type="OrthoDB" id="3229882at2759"/>
<feature type="domain" description="Helitron helicase-like" evidence="1">
    <location>
        <begin position="4"/>
        <end position="59"/>
    </location>
</feature>
<feature type="non-terminal residue" evidence="2">
    <location>
        <position position="269"/>
    </location>
</feature>
<evidence type="ECO:0000313" key="3">
    <source>
        <dbReference type="Proteomes" id="UP000076722"/>
    </source>
</evidence>
<protein>
    <recommendedName>
        <fullName evidence="1">Helitron helicase-like domain-containing protein</fullName>
    </recommendedName>
</protein>
<evidence type="ECO:0000313" key="2">
    <source>
        <dbReference type="EMBL" id="KZS86311.1"/>
    </source>
</evidence>
<dbReference type="STRING" id="1314777.A0A164M3B1"/>
<dbReference type="AlphaFoldDB" id="A0A164M3B1"/>